<evidence type="ECO:0000313" key="1">
    <source>
        <dbReference type="EMBL" id="CAD7663390.1"/>
    </source>
</evidence>
<feature type="non-terminal residue" evidence="1">
    <location>
        <position position="1"/>
    </location>
</feature>
<dbReference type="Proteomes" id="UP000728032">
    <property type="component" value="Unassembled WGS sequence"/>
</dbReference>
<sequence>LSPPVLAWMTSSVRSRVTWFCSPDFPRNETFSRAECLNANRVKRNQKCFQTLKTALQKSVVEKRALDACCGLSTADTCSARVVREDCGRESADFFARALPIADSLQMFCESKEEKFCDKTSRALIGWRVASRDSSALTRALDAVFGE</sequence>
<keyword evidence="2" id="KW-1185">Reference proteome</keyword>
<proteinExistence type="predicted"/>
<dbReference type="EMBL" id="CAJPVJ010032295">
    <property type="protein sequence ID" value="CAG2180527.1"/>
    <property type="molecule type" value="Genomic_DNA"/>
</dbReference>
<organism evidence="1">
    <name type="scientific">Oppiella nova</name>
    <dbReference type="NCBI Taxonomy" id="334625"/>
    <lineage>
        <taxon>Eukaryota</taxon>
        <taxon>Metazoa</taxon>
        <taxon>Ecdysozoa</taxon>
        <taxon>Arthropoda</taxon>
        <taxon>Chelicerata</taxon>
        <taxon>Arachnida</taxon>
        <taxon>Acari</taxon>
        <taxon>Acariformes</taxon>
        <taxon>Sarcoptiformes</taxon>
        <taxon>Oribatida</taxon>
        <taxon>Brachypylina</taxon>
        <taxon>Oppioidea</taxon>
        <taxon>Oppiidae</taxon>
        <taxon>Oppiella</taxon>
    </lineage>
</organism>
<protein>
    <submittedName>
        <fullName evidence="1">Uncharacterized protein</fullName>
    </submittedName>
</protein>
<dbReference type="EMBL" id="OC947120">
    <property type="protein sequence ID" value="CAD7663390.1"/>
    <property type="molecule type" value="Genomic_DNA"/>
</dbReference>
<accession>A0A7R9MQG5</accession>
<name>A0A7R9MQG5_9ACAR</name>
<dbReference type="AlphaFoldDB" id="A0A7R9MQG5"/>
<evidence type="ECO:0000313" key="2">
    <source>
        <dbReference type="Proteomes" id="UP000728032"/>
    </source>
</evidence>
<gene>
    <name evidence="1" type="ORF">ONB1V03_LOCUS19949</name>
</gene>
<reference evidence="1" key="1">
    <citation type="submission" date="2020-11" db="EMBL/GenBank/DDBJ databases">
        <authorList>
            <person name="Tran Van P."/>
        </authorList>
    </citation>
    <scope>NUCLEOTIDE SEQUENCE</scope>
</reference>